<dbReference type="InParanoid" id="A0A7M7N5E9"/>
<dbReference type="EnsemblMetazoa" id="XM_030975379">
    <property type="protein sequence ID" value="XP_030831239"/>
    <property type="gene ID" value="LOC577858"/>
</dbReference>
<proteinExistence type="predicted"/>
<dbReference type="InterPro" id="IPR036770">
    <property type="entry name" value="Ankyrin_rpt-contain_sf"/>
</dbReference>
<name>A0A7M7N5E9_STRPU</name>
<dbReference type="CDD" id="cd17063">
    <property type="entry name" value="Ubl_ANKRD60"/>
    <property type="match status" value="1"/>
</dbReference>
<feature type="repeat" description="ANK" evidence="1">
    <location>
        <begin position="170"/>
        <end position="202"/>
    </location>
</feature>
<dbReference type="InterPro" id="IPR000626">
    <property type="entry name" value="Ubiquitin-like_dom"/>
</dbReference>
<dbReference type="SMART" id="SM00248">
    <property type="entry name" value="ANK"/>
    <property type="match status" value="2"/>
</dbReference>
<organism evidence="4 5">
    <name type="scientific">Strongylocentrotus purpuratus</name>
    <name type="common">Purple sea urchin</name>
    <dbReference type="NCBI Taxonomy" id="7668"/>
    <lineage>
        <taxon>Eukaryota</taxon>
        <taxon>Metazoa</taxon>
        <taxon>Echinodermata</taxon>
        <taxon>Eleutherozoa</taxon>
        <taxon>Echinozoa</taxon>
        <taxon>Echinoidea</taxon>
        <taxon>Euechinoidea</taxon>
        <taxon>Echinacea</taxon>
        <taxon>Camarodonta</taxon>
        <taxon>Echinidea</taxon>
        <taxon>Strongylocentrotidae</taxon>
        <taxon>Strongylocentrotus</taxon>
    </lineage>
</organism>
<dbReference type="RefSeq" id="XP_030831240.1">
    <property type="nucleotide sequence ID" value="XM_030975380.1"/>
</dbReference>
<evidence type="ECO:0000256" key="1">
    <source>
        <dbReference type="PROSITE-ProRule" id="PRU00023"/>
    </source>
</evidence>
<accession>A0A7M7N5E9</accession>
<evidence type="ECO:0000313" key="4">
    <source>
        <dbReference type="EnsemblMetazoa" id="XP_030831240"/>
    </source>
</evidence>
<dbReference type="InterPro" id="IPR039323">
    <property type="entry name" value="ANKRD_45/46/60"/>
</dbReference>
<feature type="compositionally biased region" description="Basic and acidic residues" evidence="2">
    <location>
        <begin position="330"/>
        <end position="400"/>
    </location>
</feature>
<feature type="region of interest" description="Disordered" evidence="2">
    <location>
        <begin position="273"/>
        <end position="305"/>
    </location>
</feature>
<protein>
    <recommendedName>
        <fullName evidence="3">Ubiquitin-like domain-containing protein</fullName>
    </recommendedName>
</protein>
<dbReference type="Pfam" id="PF12796">
    <property type="entry name" value="Ank_2"/>
    <property type="match status" value="1"/>
</dbReference>
<dbReference type="PROSITE" id="PS50297">
    <property type="entry name" value="ANK_REP_REGION"/>
    <property type="match status" value="2"/>
</dbReference>
<dbReference type="EnsemblMetazoa" id="XM_030975382">
    <property type="protein sequence ID" value="XP_030831242"/>
    <property type="gene ID" value="LOC577858"/>
</dbReference>
<dbReference type="PROSITE" id="PS50053">
    <property type="entry name" value="UBIQUITIN_2"/>
    <property type="match status" value="1"/>
</dbReference>
<dbReference type="Proteomes" id="UP000007110">
    <property type="component" value="Unassembled WGS sequence"/>
</dbReference>
<reference evidence="5" key="1">
    <citation type="submission" date="2015-02" db="EMBL/GenBank/DDBJ databases">
        <title>Genome sequencing for Strongylocentrotus purpuratus.</title>
        <authorList>
            <person name="Murali S."/>
            <person name="Liu Y."/>
            <person name="Vee V."/>
            <person name="English A."/>
            <person name="Wang M."/>
            <person name="Skinner E."/>
            <person name="Han Y."/>
            <person name="Muzny D.M."/>
            <person name="Worley K.C."/>
            <person name="Gibbs R.A."/>
        </authorList>
    </citation>
    <scope>NUCLEOTIDE SEQUENCE</scope>
</reference>
<keyword evidence="5" id="KW-1185">Reference proteome</keyword>
<dbReference type="OMA" id="KWKQWTS"/>
<dbReference type="SUPFAM" id="SSF48403">
    <property type="entry name" value="Ankyrin repeat"/>
    <property type="match status" value="1"/>
</dbReference>
<sequence>MGDKPGSAKAKGRFFELRVKLFTDEIFVMKEVYQEMKIRALKSRMEFVTGIPSHLQRLTYLDEADMMDDSDVKHHDIVPGAIINLDVWNTWKTLISAAAKGDVNQVMKLGVTKDTTYETPSSKTMREKSRQAWIADRAFVALCIAAHRGHVNMVQKLIEGGADVHAKTANGRTALHIAAAQGMNSAVEVLLHNGATIDDPDTENKSPLVLAGLWGHKSCERQIFLFQWQQRAAKQKPIARSSGRMAHQMYDSKLKTWFNGAYAQMYTTQILPPGEFSGTRLSAPRRKHRPESASSGWSSDGEVDDDWLVDQEEVGTQVRLGMETLKNVQEAEARAGGKKGSKADKGKGGVKDRNSTFDDWLSRKQNNERDQTKGKKKADARSKLLQEDKKRSKAGKEPTKRSYGLNPKSPERATPDDGSFDMMKLRKEMNIFNPIDVQH</sequence>
<dbReference type="InterPro" id="IPR002110">
    <property type="entry name" value="Ankyrin_rpt"/>
</dbReference>
<dbReference type="EnsemblMetazoa" id="XM_030975380">
    <property type="protein sequence ID" value="XP_030831240"/>
    <property type="gene ID" value="LOC577858"/>
</dbReference>
<dbReference type="SUPFAM" id="SSF54236">
    <property type="entry name" value="Ubiquitin-like"/>
    <property type="match status" value="1"/>
</dbReference>
<feature type="region of interest" description="Disordered" evidence="2">
    <location>
        <begin position="330"/>
        <end position="422"/>
    </location>
</feature>
<dbReference type="OrthoDB" id="10258888at2759"/>
<keyword evidence="1" id="KW-0040">ANK repeat</keyword>
<feature type="domain" description="Ubiquitin-like" evidence="3">
    <location>
        <begin position="15"/>
        <end position="85"/>
    </location>
</feature>
<dbReference type="RefSeq" id="XP_030831242.1">
    <property type="nucleotide sequence ID" value="XM_030975382.1"/>
</dbReference>
<reference evidence="4" key="2">
    <citation type="submission" date="2021-01" db="UniProtKB">
        <authorList>
            <consortium name="EnsemblMetazoa"/>
        </authorList>
    </citation>
    <scope>IDENTIFICATION</scope>
</reference>
<dbReference type="KEGG" id="spu:577858"/>
<evidence type="ECO:0000313" key="5">
    <source>
        <dbReference type="Proteomes" id="UP000007110"/>
    </source>
</evidence>
<feature type="repeat" description="ANK" evidence="1">
    <location>
        <begin position="137"/>
        <end position="169"/>
    </location>
</feature>
<evidence type="ECO:0000256" key="2">
    <source>
        <dbReference type="SAM" id="MobiDB-lite"/>
    </source>
</evidence>
<dbReference type="PROSITE" id="PS50088">
    <property type="entry name" value="ANK_REPEAT"/>
    <property type="match status" value="2"/>
</dbReference>
<dbReference type="RefSeq" id="XP_030831239.1">
    <property type="nucleotide sequence ID" value="XM_030975379.1"/>
</dbReference>
<dbReference type="GeneID" id="577858"/>
<dbReference type="InterPro" id="IPR029071">
    <property type="entry name" value="Ubiquitin-like_domsf"/>
</dbReference>
<dbReference type="PANTHER" id="PTHR22677:SF3">
    <property type="entry name" value="ANKYRIN REPEAT DOMAIN-CONTAINING PROTEIN 60"/>
    <property type="match status" value="1"/>
</dbReference>
<dbReference type="Gene3D" id="3.10.20.90">
    <property type="entry name" value="Phosphatidylinositol 3-kinase Catalytic Subunit, Chain A, domain 1"/>
    <property type="match status" value="1"/>
</dbReference>
<dbReference type="AlphaFoldDB" id="A0A7M7N5E9"/>
<dbReference type="Gene3D" id="1.25.40.20">
    <property type="entry name" value="Ankyrin repeat-containing domain"/>
    <property type="match status" value="1"/>
</dbReference>
<dbReference type="PANTHER" id="PTHR22677">
    <property type="entry name" value="ANKYRIN REPEAT DOMAIN-CONTAINING PROTEIN 60"/>
    <property type="match status" value="1"/>
</dbReference>
<evidence type="ECO:0000259" key="3">
    <source>
        <dbReference type="PROSITE" id="PS50053"/>
    </source>
</evidence>